<dbReference type="PANTHER" id="PTHR30540:SF88">
    <property type="entry name" value="POTASSIUM TRANSPORTER 13-RELATED"/>
    <property type="match status" value="1"/>
</dbReference>
<dbReference type="GO" id="GO:0015079">
    <property type="term" value="F:potassium ion transmembrane transporter activity"/>
    <property type="evidence" value="ECO:0007669"/>
    <property type="project" value="InterPro"/>
</dbReference>
<comment type="similarity">
    <text evidence="2">Belongs to the HAK/KUP transporter (TC 2.A.72.3) family.</text>
</comment>
<proteinExistence type="inferred from homology"/>
<dbReference type="EMBL" id="CAADRP010000001">
    <property type="protein sequence ID" value="VFU20294.1"/>
    <property type="molecule type" value="Genomic_DNA"/>
</dbReference>
<evidence type="ECO:0000256" key="2">
    <source>
        <dbReference type="ARBA" id="ARBA00008440"/>
    </source>
</evidence>
<comment type="subcellular location">
    <subcellularLocation>
        <location evidence="1">Cell membrane</location>
        <topology evidence="1">Multi-pass membrane protein</topology>
    </subcellularLocation>
</comment>
<dbReference type="InterPro" id="IPR053951">
    <property type="entry name" value="K_trans_N"/>
</dbReference>
<feature type="domain" description="K+ potassium transporter integral membrane" evidence="3">
    <location>
        <begin position="23"/>
        <end position="71"/>
    </location>
</feature>
<gene>
    <name evidence="4" type="ORF">SVIM_LOCUS4471</name>
</gene>
<accession>A0A6N2JXU8</accession>
<dbReference type="GO" id="GO:0005886">
    <property type="term" value="C:plasma membrane"/>
    <property type="evidence" value="ECO:0007669"/>
    <property type="project" value="UniProtKB-SubCell"/>
</dbReference>
<evidence type="ECO:0000259" key="3">
    <source>
        <dbReference type="Pfam" id="PF02705"/>
    </source>
</evidence>
<dbReference type="Pfam" id="PF02705">
    <property type="entry name" value="K_trans"/>
    <property type="match status" value="1"/>
</dbReference>
<dbReference type="AlphaFoldDB" id="A0A6N2JXU8"/>
<name>A0A6N2JXU8_SALVM</name>
<reference evidence="4" key="1">
    <citation type="submission" date="2019-03" db="EMBL/GenBank/DDBJ databases">
        <authorList>
            <person name="Mank J."/>
            <person name="Almeida P."/>
        </authorList>
    </citation>
    <scope>NUCLEOTIDE SEQUENCE</scope>
    <source>
        <strain evidence="4">78183</strain>
    </source>
</reference>
<sequence length="98" mass="11244">MELESGSSNGQSRLKFYKSTLILAYQSFGVVYGDFSTSPIYVYTSTFSGRLRLHEDDDEILGEGHLPCIHYFVAVQSWDFCVLHMQQTMTYLPKTPVY</sequence>
<dbReference type="PANTHER" id="PTHR30540">
    <property type="entry name" value="OSMOTIC STRESS POTASSIUM TRANSPORTER"/>
    <property type="match status" value="1"/>
</dbReference>
<protein>
    <recommendedName>
        <fullName evidence="3">K+ potassium transporter integral membrane domain-containing protein</fullName>
    </recommendedName>
</protein>
<evidence type="ECO:0000256" key="1">
    <source>
        <dbReference type="ARBA" id="ARBA00004651"/>
    </source>
</evidence>
<evidence type="ECO:0000313" key="4">
    <source>
        <dbReference type="EMBL" id="VFU20294.1"/>
    </source>
</evidence>
<dbReference type="InterPro" id="IPR003855">
    <property type="entry name" value="K+_transporter"/>
</dbReference>
<organism evidence="4">
    <name type="scientific">Salix viminalis</name>
    <name type="common">Common osier</name>
    <name type="synonym">Basket willow</name>
    <dbReference type="NCBI Taxonomy" id="40686"/>
    <lineage>
        <taxon>Eukaryota</taxon>
        <taxon>Viridiplantae</taxon>
        <taxon>Streptophyta</taxon>
        <taxon>Embryophyta</taxon>
        <taxon>Tracheophyta</taxon>
        <taxon>Spermatophyta</taxon>
        <taxon>Magnoliopsida</taxon>
        <taxon>eudicotyledons</taxon>
        <taxon>Gunneridae</taxon>
        <taxon>Pentapetalae</taxon>
        <taxon>rosids</taxon>
        <taxon>fabids</taxon>
        <taxon>Malpighiales</taxon>
        <taxon>Salicaceae</taxon>
        <taxon>Saliceae</taxon>
        <taxon>Salix</taxon>
    </lineage>
</organism>